<dbReference type="EMBL" id="JAUEPS010000069">
    <property type="protein sequence ID" value="KAK0441503.1"/>
    <property type="molecule type" value="Genomic_DNA"/>
</dbReference>
<evidence type="ECO:0000313" key="2">
    <source>
        <dbReference type="Proteomes" id="UP001175211"/>
    </source>
</evidence>
<evidence type="ECO:0000313" key="1">
    <source>
        <dbReference type="EMBL" id="KAK0441503.1"/>
    </source>
</evidence>
<dbReference type="AlphaFoldDB" id="A0AA39JF78"/>
<proteinExistence type="predicted"/>
<gene>
    <name evidence="1" type="ORF">EV420DRAFT_1579860</name>
</gene>
<sequence length="128" mass="14103">MKFVLSVVSRVSRSSLSLFVRAILMVGARVRVPLKNTFGCLQHRHRPSFQYIVLAGIPCSILVREPCSSCRSIRGSMGFCDAKANEKNEQDTRVTSLAQPYPPYTFQNPFSSTASPIFPLVLSSMGCG</sequence>
<dbReference type="GeneID" id="85358149"/>
<name>A0AA39JF78_ARMTA</name>
<protein>
    <submittedName>
        <fullName evidence="1">Uncharacterized protein</fullName>
    </submittedName>
</protein>
<keyword evidence="2" id="KW-1185">Reference proteome</keyword>
<accession>A0AA39JF78</accession>
<comment type="caution">
    <text evidence="1">The sequence shown here is derived from an EMBL/GenBank/DDBJ whole genome shotgun (WGS) entry which is preliminary data.</text>
</comment>
<dbReference type="Proteomes" id="UP001175211">
    <property type="component" value="Unassembled WGS sequence"/>
</dbReference>
<organism evidence="1 2">
    <name type="scientific">Armillaria tabescens</name>
    <name type="common">Ringless honey mushroom</name>
    <name type="synonym">Agaricus tabescens</name>
    <dbReference type="NCBI Taxonomy" id="1929756"/>
    <lineage>
        <taxon>Eukaryota</taxon>
        <taxon>Fungi</taxon>
        <taxon>Dikarya</taxon>
        <taxon>Basidiomycota</taxon>
        <taxon>Agaricomycotina</taxon>
        <taxon>Agaricomycetes</taxon>
        <taxon>Agaricomycetidae</taxon>
        <taxon>Agaricales</taxon>
        <taxon>Marasmiineae</taxon>
        <taxon>Physalacriaceae</taxon>
        <taxon>Desarmillaria</taxon>
    </lineage>
</organism>
<reference evidence="1" key="1">
    <citation type="submission" date="2023-06" db="EMBL/GenBank/DDBJ databases">
        <authorList>
            <consortium name="Lawrence Berkeley National Laboratory"/>
            <person name="Ahrendt S."/>
            <person name="Sahu N."/>
            <person name="Indic B."/>
            <person name="Wong-Bajracharya J."/>
            <person name="Merenyi Z."/>
            <person name="Ke H.-M."/>
            <person name="Monk M."/>
            <person name="Kocsube S."/>
            <person name="Drula E."/>
            <person name="Lipzen A."/>
            <person name="Balint B."/>
            <person name="Henrissat B."/>
            <person name="Andreopoulos B."/>
            <person name="Martin F.M."/>
            <person name="Harder C.B."/>
            <person name="Rigling D."/>
            <person name="Ford K.L."/>
            <person name="Foster G.D."/>
            <person name="Pangilinan J."/>
            <person name="Papanicolaou A."/>
            <person name="Barry K."/>
            <person name="LaButti K."/>
            <person name="Viragh M."/>
            <person name="Koriabine M."/>
            <person name="Yan M."/>
            <person name="Riley R."/>
            <person name="Champramary S."/>
            <person name="Plett K.L."/>
            <person name="Tsai I.J."/>
            <person name="Slot J."/>
            <person name="Sipos G."/>
            <person name="Plett J."/>
            <person name="Nagy L.G."/>
            <person name="Grigoriev I.V."/>
        </authorList>
    </citation>
    <scope>NUCLEOTIDE SEQUENCE</scope>
    <source>
        <strain evidence="1">CCBAS 213</strain>
    </source>
</reference>
<dbReference type="RefSeq" id="XP_060324008.1">
    <property type="nucleotide sequence ID" value="XM_060474601.1"/>
</dbReference>